<dbReference type="EMBL" id="FNUY01000019">
    <property type="protein sequence ID" value="SEG81999.1"/>
    <property type="molecule type" value="Genomic_DNA"/>
</dbReference>
<dbReference type="RefSeq" id="WP_103875613.1">
    <property type="nucleotide sequence ID" value="NZ_FNUY01000019.1"/>
</dbReference>
<keyword evidence="2" id="KW-1185">Reference proteome</keyword>
<dbReference type="AlphaFoldDB" id="A0A1H6D9R2"/>
<sequence length="69" mass="7276">MPLTCFGEVAKRASFLGESEPKTVAVELPPQLAIAPEPVLAVFGMYAAHGAQFSKVTLFMQGGRVVLAV</sequence>
<proteinExistence type="predicted"/>
<evidence type="ECO:0000313" key="1">
    <source>
        <dbReference type="EMBL" id="SEG81999.1"/>
    </source>
</evidence>
<gene>
    <name evidence="1" type="ORF">SAMN04488115_11955</name>
</gene>
<organism evidence="1 2">
    <name type="scientific">Bosea lathyri</name>
    <dbReference type="NCBI Taxonomy" id="1036778"/>
    <lineage>
        <taxon>Bacteria</taxon>
        <taxon>Pseudomonadati</taxon>
        <taxon>Pseudomonadota</taxon>
        <taxon>Alphaproteobacteria</taxon>
        <taxon>Hyphomicrobiales</taxon>
        <taxon>Boseaceae</taxon>
        <taxon>Bosea</taxon>
    </lineage>
</organism>
<evidence type="ECO:0000313" key="2">
    <source>
        <dbReference type="Proteomes" id="UP000236743"/>
    </source>
</evidence>
<reference evidence="1 2" key="1">
    <citation type="submission" date="2016-10" db="EMBL/GenBank/DDBJ databases">
        <authorList>
            <person name="de Groot N.N."/>
        </authorList>
    </citation>
    <scope>NUCLEOTIDE SEQUENCE [LARGE SCALE GENOMIC DNA]</scope>
    <source>
        <strain evidence="1 2">DSM 26656</strain>
    </source>
</reference>
<name>A0A1H6D9R2_9HYPH</name>
<dbReference type="Proteomes" id="UP000236743">
    <property type="component" value="Unassembled WGS sequence"/>
</dbReference>
<protein>
    <submittedName>
        <fullName evidence="1">Uncharacterized protein</fullName>
    </submittedName>
</protein>
<accession>A0A1H6D9R2</accession>